<keyword evidence="7" id="KW-0240">DNA-directed RNA polymerase</keyword>
<dbReference type="Pfam" id="PF04542">
    <property type="entry name" value="Sigma70_r2"/>
    <property type="match status" value="1"/>
</dbReference>
<dbReference type="RefSeq" id="WP_147204343.1">
    <property type="nucleotide sequence ID" value="NZ_BJYT01000009.1"/>
</dbReference>
<accession>A0A512BE52</accession>
<dbReference type="InterPro" id="IPR013249">
    <property type="entry name" value="RNA_pol_sigma70_r4_t2"/>
</dbReference>
<dbReference type="Gene3D" id="1.10.10.10">
    <property type="entry name" value="Winged helix-like DNA-binding domain superfamily/Winged helix DNA-binding domain"/>
    <property type="match status" value="1"/>
</dbReference>
<dbReference type="CDD" id="cd06171">
    <property type="entry name" value="Sigma70_r4"/>
    <property type="match status" value="1"/>
</dbReference>
<evidence type="ECO:0000259" key="5">
    <source>
        <dbReference type="Pfam" id="PF04542"/>
    </source>
</evidence>
<comment type="caution">
    <text evidence="7">The sequence shown here is derived from an EMBL/GenBank/DDBJ whole genome shotgun (WGS) entry which is preliminary data.</text>
</comment>
<keyword evidence="8" id="KW-1185">Reference proteome</keyword>
<organism evidence="7 8">
    <name type="scientific">Segetibacter aerophilus</name>
    <dbReference type="NCBI Taxonomy" id="670293"/>
    <lineage>
        <taxon>Bacteria</taxon>
        <taxon>Pseudomonadati</taxon>
        <taxon>Bacteroidota</taxon>
        <taxon>Chitinophagia</taxon>
        <taxon>Chitinophagales</taxon>
        <taxon>Chitinophagaceae</taxon>
        <taxon>Segetibacter</taxon>
    </lineage>
</organism>
<evidence type="ECO:0000313" key="7">
    <source>
        <dbReference type="EMBL" id="GEO10239.1"/>
    </source>
</evidence>
<dbReference type="InterPro" id="IPR013324">
    <property type="entry name" value="RNA_pol_sigma_r3/r4-like"/>
</dbReference>
<evidence type="ECO:0000256" key="2">
    <source>
        <dbReference type="ARBA" id="ARBA00023015"/>
    </source>
</evidence>
<evidence type="ECO:0000256" key="3">
    <source>
        <dbReference type="ARBA" id="ARBA00023082"/>
    </source>
</evidence>
<dbReference type="PANTHER" id="PTHR43133:SF46">
    <property type="entry name" value="RNA POLYMERASE SIGMA-70 FACTOR ECF SUBFAMILY"/>
    <property type="match status" value="1"/>
</dbReference>
<dbReference type="InterPro" id="IPR036388">
    <property type="entry name" value="WH-like_DNA-bd_sf"/>
</dbReference>
<dbReference type="Pfam" id="PF08281">
    <property type="entry name" value="Sigma70_r4_2"/>
    <property type="match status" value="1"/>
</dbReference>
<dbReference type="InterPro" id="IPR014284">
    <property type="entry name" value="RNA_pol_sigma-70_dom"/>
</dbReference>
<dbReference type="GO" id="GO:0003677">
    <property type="term" value="F:DNA binding"/>
    <property type="evidence" value="ECO:0007669"/>
    <property type="project" value="InterPro"/>
</dbReference>
<dbReference type="NCBIfam" id="TIGR02937">
    <property type="entry name" value="sigma70-ECF"/>
    <property type="match status" value="1"/>
</dbReference>
<dbReference type="InterPro" id="IPR039425">
    <property type="entry name" value="RNA_pol_sigma-70-like"/>
</dbReference>
<evidence type="ECO:0000256" key="1">
    <source>
        <dbReference type="ARBA" id="ARBA00010641"/>
    </source>
</evidence>
<dbReference type="AlphaFoldDB" id="A0A512BE52"/>
<dbReference type="SUPFAM" id="SSF88659">
    <property type="entry name" value="Sigma3 and sigma4 domains of RNA polymerase sigma factors"/>
    <property type="match status" value="1"/>
</dbReference>
<keyword evidence="4" id="KW-0804">Transcription</keyword>
<reference evidence="7 8" key="1">
    <citation type="submission" date="2019-07" db="EMBL/GenBank/DDBJ databases">
        <title>Whole genome shotgun sequence of Segetibacter aerophilus NBRC 106135.</title>
        <authorList>
            <person name="Hosoyama A."/>
            <person name="Uohara A."/>
            <person name="Ohji S."/>
            <person name="Ichikawa N."/>
        </authorList>
    </citation>
    <scope>NUCLEOTIDE SEQUENCE [LARGE SCALE GENOMIC DNA]</scope>
    <source>
        <strain evidence="7 8">NBRC 106135</strain>
    </source>
</reference>
<dbReference type="OrthoDB" id="1056775at2"/>
<dbReference type="PANTHER" id="PTHR43133">
    <property type="entry name" value="RNA POLYMERASE ECF-TYPE SIGMA FACTO"/>
    <property type="match status" value="1"/>
</dbReference>
<dbReference type="InterPro" id="IPR013325">
    <property type="entry name" value="RNA_pol_sigma_r2"/>
</dbReference>
<evidence type="ECO:0000313" key="8">
    <source>
        <dbReference type="Proteomes" id="UP000321513"/>
    </source>
</evidence>
<protein>
    <submittedName>
        <fullName evidence="7">DNA-directed RNA polymerase sigma-70 factor</fullName>
    </submittedName>
</protein>
<sequence>MTEEPKIFKQTEQLIEACLKGERQSQSRLYNLYCQKMFVVCLRYSKTREEAEEILQEGFMKVFEFLHQYKFAGSFEGWMRKIMVNCALQKYRSKGSLRPVIDIESVTAEYGENEDIISKIGTKELLNMVQQLPPSYKMVFNLYVFEGMKHREIADLLGISEGTSKSNLSDARTILQKAVNKSLQSPQVKFN</sequence>
<comment type="similarity">
    <text evidence="1">Belongs to the sigma-70 factor family. ECF subfamily.</text>
</comment>
<dbReference type="Proteomes" id="UP000321513">
    <property type="component" value="Unassembled WGS sequence"/>
</dbReference>
<dbReference type="GO" id="GO:0000428">
    <property type="term" value="C:DNA-directed RNA polymerase complex"/>
    <property type="evidence" value="ECO:0007669"/>
    <property type="project" value="UniProtKB-KW"/>
</dbReference>
<evidence type="ECO:0000259" key="6">
    <source>
        <dbReference type="Pfam" id="PF08281"/>
    </source>
</evidence>
<proteinExistence type="inferred from homology"/>
<evidence type="ECO:0000256" key="4">
    <source>
        <dbReference type="ARBA" id="ARBA00023163"/>
    </source>
</evidence>
<gene>
    <name evidence="7" type="ORF">SAE01_27350</name>
</gene>
<feature type="domain" description="RNA polymerase sigma-70 region 2" evidence="5">
    <location>
        <begin position="30"/>
        <end position="95"/>
    </location>
</feature>
<dbReference type="EMBL" id="BJYT01000009">
    <property type="protein sequence ID" value="GEO10239.1"/>
    <property type="molecule type" value="Genomic_DNA"/>
</dbReference>
<dbReference type="SUPFAM" id="SSF88946">
    <property type="entry name" value="Sigma2 domain of RNA polymerase sigma factors"/>
    <property type="match status" value="1"/>
</dbReference>
<keyword evidence="2" id="KW-0805">Transcription regulation</keyword>
<dbReference type="InterPro" id="IPR007627">
    <property type="entry name" value="RNA_pol_sigma70_r2"/>
</dbReference>
<dbReference type="Gene3D" id="1.10.1740.10">
    <property type="match status" value="1"/>
</dbReference>
<name>A0A512BE52_9BACT</name>
<dbReference type="GO" id="GO:0016987">
    <property type="term" value="F:sigma factor activity"/>
    <property type="evidence" value="ECO:0007669"/>
    <property type="project" value="UniProtKB-KW"/>
</dbReference>
<feature type="domain" description="RNA polymerase sigma factor 70 region 4 type 2" evidence="6">
    <location>
        <begin position="124"/>
        <end position="173"/>
    </location>
</feature>
<dbReference type="GO" id="GO:0006352">
    <property type="term" value="P:DNA-templated transcription initiation"/>
    <property type="evidence" value="ECO:0007669"/>
    <property type="project" value="InterPro"/>
</dbReference>
<keyword evidence="3" id="KW-0731">Sigma factor</keyword>